<name>A0AAV7ZMU5_9EUKA</name>
<feature type="coiled-coil region" evidence="1">
    <location>
        <begin position="43"/>
        <end position="70"/>
    </location>
</feature>
<feature type="compositionally biased region" description="Polar residues" evidence="2">
    <location>
        <begin position="1"/>
        <end position="17"/>
    </location>
</feature>
<evidence type="ECO:0000256" key="2">
    <source>
        <dbReference type="SAM" id="MobiDB-lite"/>
    </source>
</evidence>
<evidence type="ECO:0000313" key="4">
    <source>
        <dbReference type="Proteomes" id="UP001146793"/>
    </source>
</evidence>
<comment type="caution">
    <text evidence="3">The sequence shown here is derived from an EMBL/GenBank/DDBJ whole genome shotgun (WGS) entry which is preliminary data.</text>
</comment>
<gene>
    <name evidence="3" type="ORF">M0812_09141</name>
</gene>
<sequence length="91" mass="10701">MNINQEENSNAESTTMVITPLSPWDVDPFDIDEVLDKLEKEKASDPDRQIEDLKERLGELEEEKLQLNLFIKKILSENKRLKKKLRKSVVY</sequence>
<evidence type="ECO:0000256" key="1">
    <source>
        <dbReference type="SAM" id="Coils"/>
    </source>
</evidence>
<dbReference type="Proteomes" id="UP001146793">
    <property type="component" value="Unassembled WGS sequence"/>
</dbReference>
<dbReference type="EMBL" id="JANTQA010000023">
    <property type="protein sequence ID" value="KAJ3443307.1"/>
    <property type="molecule type" value="Genomic_DNA"/>
</dbReference>
<organism evidence="3 4">
    <name type="scientific">Anaeramoeba flamelloides</name>
    <dbReference type="NCBI Taxonomy" id="1746091"/>
    <lineage>
        <taxon>Eukaryota</taxon>
        <taxon>Metamonada</taxon>
        <taxon>Anaeramoebidae</taxon>
        <taxon>Anaeramoeba</taxon>
    </lineage>
</organism>
<evidence type="ECO:0000313" key="3">
    <source>
        <dbReference type="EMBL" id="KAJ3443307.1"/>
    </source>
</evidence>
<proteinExistence type="predicted"/>
<reference evidence="3" key="1">
    <citation type="submission" date="2022-08" db="EMBL/GenBank/DDBJ databases">
        <title>Novel sulphate-reducing endosymbionts in the free-living metamonad Anaeramoeba.</title>
        <authorList>
            <person name="Jerlstrom-Hultqvist J."/>
            <person name="Cepicka I."/>
            <person name="Gallot-Lavallee L."/>
            <person name="Salas-Leiva D."/>
            <person name="Curtis B.A."/>
            <person name="Zahonova K."/>
            <person name="Pipaliya S."/>
            <person name="Dacks J."/>
            <person name="Roger A.J."/>
        </authorList>
    </citation>
    <scope>NUCLEOTIDE SEQUENCE</scope>
    <source>
        <strain evidence="3">Busselton2</strain>
    </source>
</reference>
<protein>
    <submittedName>
        <fullName evidence="3">Uncharacterized protein</fullName>
    </submittedName>
</protein>
<keyword evidence="1" id="KW-0175">Coiled coil</keyword>
<feature type="region of interest" description="Disordered" evidence="2">
    <location>
        <begin position="1"/>
        <end position="24"/>
    </location>
</feature>
<dbReference type="AlphaFoldDB" id="A0AAV7ZMU5"/>
<accession>A0AAV7ZMU5</accession>